<dbReference type="PROSITE" id="PS51085">
    <property type="entry name" value="2FE2S_FER_2"/>
    <property type="match status" value="1"/>
</dbReference>
<dbReference type="PROSITE" id="PS51669">
    <property type="entry name" value="4FE4S_MOW_BIS_MGD"/>
    <property type="match status" value="1"/>
</dbReference>
<proteinExistence type="inferred from homology"/>
<evidence type="ECO:0000256" key="15">
    <source>
        <dbReference type="ARBA" id="ARBA00023027"/>
    </source>
</evidence>
<evidence type="ECO:0000313" key="23">
    <source>
        <dbReference type="Proteomes" id="UP000184251"/>
    </source>
</evidence>
<feature type="domain" description="4Fe-4S ferredoxin-type" evidence="19">
    <location>
        <begin position="183"/>
        <end position="212"/>
    </location>
</feature>
<dbReference type="Gene3D" id="3.40.50.740">
    <property type="match status" value="1"/>
</dbReference>
<feature type="domain" description="4Fe-4S Mo/W bis-MGD-type" evidence="20">
    <location>
        <begin position="220"/>
        <end position="275"/>
    </location>
</feature>
<organism evidence="22 23">
    <name type="scientific">Alkalibacter saccharofermentans DSM 14828</name>
    <dbReference type="NCBI Taxonomy" id="1120975"/>
    <lineage>
        <taxon>Bacteria</taxon>
        <taxon>Bacillati</taxon>
        <taxon>Bacillota</taxon>
        <taxon>Clostridia</taxon>
        <taxon>Eubacteriales</taxon>
        <taxon>Eubacteriaceae</taxon>
        <taxon>Alkalibacter</taxon>
    </lineage>
</organism>
<dbReference type="InterPro" id="IPR017896">
    <property type="entry name" value="4Fe4S_Fe-S-bd"/>
</dbReference>
<dbReference type="CDD" id="cd00207">
    <property type="entry name" value="fer2"/>
    <property type="match status" value="1"/>
</dbReference>
<evidence type="ECO:0000256" key="11">
    <source>
        <dbReference type="ARBA" id="ARBA00022967"/>
    </source>
</evidence>
<dbReference type="GO" id="GO:0015942">
    <property type="term" value="P:formate metabolic process"/>
    <property type="evidence" value="ECO:0007669"/>
    <property type="project" value="InterPro"/>
</dbReference>
<dbReference type="FunFam" id="3.40.228.10:FF:000002">
    <property type="entry name" value="Formate dehydrogenase subunit alpha"/>
    <property type="match status" value="1"/>
</dbReference>
<dbReference type="Pfam" id="PF01568">
    <property type="entry name" value="Molydop_binding"/>
    <property type="match status" value="1"/>
</dbReference>
<keyword evidence="23" id="KW-1185">Reference proteome</keyword>
<dbReference type="FunFam" id="2.20.25.90:FF:000001">
    <property type="entry name" value="Formate dehydrogenase subunit alpha"/>
    <property type="match status" value="1"/>
</dbReference>
<evidence type="ECO:0000256" key="10">
    <source>
        <dbReference type="ARBA" id="ARBA00022737"/>
    </source>
</evidence>
<dbReference type="InterPro" id="IPR017900">
    <property type="entry name" value="4Fe4S_Fe_S_CS"/>
</dbReference>
<dbReference type="Pfam" id="PF12838">
    <property type="entry name" value="Fer4_7"/>
    <property type="match status" value="1"/>
</dbReference>
<dbReference type="STRING" id="1120975.SAMN02746064_00541"/>
<dbReference type="Pfam" id="PF10588">
    <property type="entry name" value="NADH-G_4Fe-4S_3"/>
    <property type="match status" value="1"/>
</dbReference>
<dbReference type="Pfam" id="PF13510">
    <property type="entry name" value="Fer2_4"/>
    <property type="match status" value="1"/>
</dbReference>
<dbReference type="InterPro" id="IPR006657">
    <property type="entry name" value="MoPterin_dinucl-bd_dom"/>
</dbReference>
<keyword evidence="12" id="KW-0560">Oxidoreductase</keyword>
<dbReference type="PANTHER" id="PTHR43105">
    <property type="entry name" value="RESPIRATORY NITRATE REDUCTASE"/>
    <property type="match status" value="1"/>
</dbReference>
<dbReference type="Gene3D" id="2.40.40.20">
    <property type="match status" value="1"/>
</dbReference>
<evidence type="ECO:0000256" key="3">
    <source>
        <dbReference type="ARBA" id="ARBA00004370"/>
    </source>
</evidence>
<evidence type="ECO:0000256" key="4">
    <source>
        <dbReference type="ARBA" id="ARBA00005404"/>
    </source>
</evidence>
<comment type="subcellular location">
    <subcellularLocation>
        <location evidence="3">Membrane</location>
    </subcellularLocation>
</comment>
<dbReference type="Gene3D" id="3.30.70.20">
    <property type="match status" value="1"/>
</dbReference>
<comment type="similarity">
    <text evidence="4">Belongs to the complex I 75 kDa subunit family.</text>
</comment>
<gene>
    <name evidence="22" type="ORF">SAMN02746064_00541</name>
</gene>
<dbReference type="AlphaFoldDB" id="A0A1M4TMJ1"/>
<keyword evidence="14" id="KW-0411">Iron-sulfur</keyword>
<dbReference type="InterPro" id="IPR006963">
    <property type="entry name" value="Mopterin_OxRdtase_4Fe-4S_dom"/>
</dbReference>
<dbReference type="FunFam" id="3.30.70.20:FF:000035">
    <property type="entry name" value="Iron hydrogenase 1"/>
    <property type="match status" value="1"/>
</dbReference>
<dbReference type="InterPro" id="IPR041925">
    <property type="entry name" value="CT_Formate-Dh_H"/>
</dbReference>
<keyword evidence="16" id="KW-0472">Membrane</keyword>
<dbReference type="PROSITE" id="PS00490">
    <property type="entry name" value="MOLYBDOPTERIN_PROK_2"/>
    <property type="match status" value="1"/>
</dbReference>
<dbReference type="Pfam" id="PF00384">
    <property type="entry name" value="Molybdopterin"/>
    <property type="match status" value="1"/>
</dbReference>
<dbReference type="GO" id="GO:0043546">
    <property type="term" value="F:molybdopterin cofactor binding"/>
    <property type="evidence" value="ECO:0007669"/>
    <property type="project" value="InterPro"/>
</dbReference>
<dbReference type="Gene3D" id="3.10.20.740">
    <property type="match status" value="1"/>
</dbReference>
<dbReference type="SMART" id="SM00929">
    <property type="entry name" value="NADH-G_4Fe-4S_3"/>
    <property type="match status" value="1"/>
</dbReference>
<accession>A0A1M4TMJ1</accession>
<dbReference type="Gene3D" id="2.20.25.90">
    <property type="entry name" value="ADC-like domains"/>
    <property type="match status" value="1"/>
</dbReference>
<dbReference type="InterPro" id="IPR036010">
    <property type="entry name" value="2Fe-2S_ferredoxin-like_sf"/>
</dbReference>
<keyword evidence="15" id="KW-0520">NAD</keyword>
<dbReference type="InterPro" id="IPR050123">
    <property type="entry name" value="Prok_molybdopt-oxidoreductase"/>
</dbReference>
<evidence type="ECO:0000256" key="8">
    <source>
        <dbReference type="ARBA" id="ARBA00022714"/>
    </source>
</evidence>
<dbReference type="GO" id="GO:0051539">
    <property type="term" value="F:4 iron, 4 sulfur cluster binding"/>
    <property type="evidence" value="ECO:0007669"/>
    <property type="project" value="UniProtKB-KW"/>
</dbReference>
<dbReference type="InterPro" id="IPR006655">
    <property type="entry name" value="Mopterin_OxRdtase_prok_CS"/>
</dbReference>
<evidence type="ECO:0000256" key="2">
    <source>
        <dbReference type="ARBA" id="ARBA00001966"/>
    </source>
</evidence>
<dbReference type="SMART" id="SM00926">
    <property type="entry name" value="Molybdop_Fe4S4"/>
    <property type="match status" value="1"/>
</dbReference>
<dbReference type="PANTHER" id="PTHR43105:SF14">
    <property type="entry name" value="FORMATE DEHYDROGENASE H"/>
    <property type="match status" value="1"/>
</dbReference>
<keyword evidence="11" id="KW-1278">Translocase</keyword>
<dbReference type="OrthoDB" id="9803192at2"/>
<evidence type="ECO:0000256" key="1">
    <source>
        <dbReference type="ARBA" id="ARBA00001942"/>
    </source>
</evidence>
<dbReference type="CDD" id="cd02753">
    <property type="entry name" value="MopB_Formate-Dh-H"/>
    <property type="match status" value="1"/>
</dbReference>
<dbReference type="InterPro" id="IPR006478">
    <property type="entry name" value="Formate_DH_asu"/>
</dbReference>
<dbReference type="EMBL" id="FQTU01000002">
    <property type="protein sequence ID" value="SHE45507.1"/>
    <property type="molecule type" value="Genomic_DNA"/>
</dbReference>
<keyword evidence="10" id="KW-0677">Repeat</keyword>
<dbReference type="PROSITE" id="PS00198">
    <property type="entry name" value="4FE4S_FER_1"/>
    <property type="match status" value="1"/>
</dbReference>
<dbReference type="PROSITE" id="PS51839">
    <property type="entry name" value="4FE4S_HC3"/>
    <property type="match status" value="1"/>
</dbReference>
<dbReference type="InterPro" id="IPR027467">
    <property type="entry name" value="MopterinOxRdtase_cofactor_BS"/>
</dbReference>
<dbReference type="SUPFAM" id="SSF54862">
    <property type="entry name" value="4Fe-4S ferredoxins"/>
    <property type="match status" value="1"/>
</dbReference>
<dbReference type="Proteomes" id="UP000184251">
    <property type="component" value="Unassembled WGS sequence"/>
</dbReference>
<keyword evidence="8" id="KW-0001">2Fe-2S</keyword>
<dbReference type="InterPro" id="IPR001041">
    <property type="entry name" value="2Fe-2S_ferredoxin-type"/>
</dbReference>
<dbReference type="GO" id="GO:0003954">
    <property type="term" value="F:NADH dehydrogenase activity"/>
    <property type="evidence" value="ECO:0007669"/>
    <property type="project" value="TreeGrafter"/>
</dbReference>
<evidence type="ECO:0000256" key="12">
    <source>
        <dbReference type="ARBA" id="ARBA00023002"/>
    </source>
</evidence>
<keyword evidence="7" id="KW-0500">Molybdenum</keyword>
<dbReference type="GO" id="GO:0051537">
    <property type="term" value="F:2 iron, 2 sulfur cluster binding"/>
    <property type="evidence" value="ECO:0007669"/>
    <property type="project" value="UniProtKB-KW"/>
</dbReference>
<dbReference type="CDD" id="cd02790">
    <property type="entry name" value="MopB_CT_Formate-Dh_H"/>
    <property type="match status" value="1"/>
</dbReference>
<dbReference type="InterPro" id="IPR019574">
    <property type="entry name" value="NADH_UbQ_OxRdtase_Gsu_4Fe4S-bd"/>
</dbReference>
<dbReference type="PROSITE" id="PS51379">
    <property type="entry name" value="4FE4S_FER_2"/>
    <property type="match status" value="2"/>
</dbReference>
<dbReference type="GO" id="GO:0046872">
    <property type="term" value="F:metal ion binding"/>
    <property type="evidence" value="ECO:0007669"/>
    <property type="project" value="UniProtKB-KW"/>
</dbReference>
<comment type="cofactor">
    <cofactor evidence="1">
        <name>Mo-bis(molybdopterin guanine dinucleotide)</name>
        <dbReference type="ChEBI" id="CHEBI:60539"/>
    </cofactor>
</comment>
<dbReference type="FunFam" id="3.10.20.740:FF:000004">
    <property type="entry name" value="NADH-quinone oxidoreductase"/>
    <property type="match status" value="1"/>
</dbReference>
<evidence type="ECO:0000259" key="18">
    <source>
        <dbReference type="PROSITE" id="PS51085"/>
    </source>
</evidence>
<reference evidence="22 23" key="1">
    <citation type="submission" date="2016-11" db="EMBL/GenBank/DDBJ databases">
        <authorList>
            <person name="Jaros S."/>
            <person name="Januszkiewicz K."/>
            <person name="Wedrychowicz H."/>
        </authorList>
    </citation>
    <scope>NUCLEOTIDE SEQUENCE [LARGE SCALE GENOMIC DNA]</scope>
    <source>
        <strain evidence="22 23">DSM 14828</strain>
    </source>
</reference>
<dbReference type="SUPFAM" id="SSF50692">
    <property type="entry name" value="ADC-like"/>
    <property type="match status" value="1"/>
</dbReference>
<feature type="domain" description="4Fe-4S ferredoxin-type" evidence="19">
    <location>
        <begin position="140"/>
        <end position="173"/>
    </location>
</feature>
<dbReference type="RefSeq" id="WP_073269533.1">
    <property type="nucleotide sequence ID" value="NZ_FQTU01000002.1"/>
</dbReference>
<sequence>MIRLNIDNHWLEVEKGTTVLEATKSLGIKIPTLCHHPHLDSSIGGACRMCLVEVEGMRALAPSCALPATEGMVVKTRSKRVIQGRKMVLDLILSNHPLDCMTCVAAGNCKLQDYCFEYGVKDSRLRSGDEKDYPLDHSNKFYFFDRNKCIICGKCTRICTELQQTHAITMSGRGFDTHVSPPFEDPISQSTCVSCGNCVSACPVGALVPRRTERFRYWETRKIKTTCPYCGVGCQMELLIKDNKVVEVAPSDGAANNGMLCVKGKFGYKFIDHPDRLRTPLVKKEGRFVQATWDEAYRLITDKITAAKDEFGADSIAGFSSARCTNEENYLFQKLFRAVIGTNNIDHCARLCHASTVAGLAATLGSGAMTNSNLEALGSDLIFVTGSNTTETHPVIGSHIKQAKANGASLIVAEPREIELAKVADVFLQIKPGTNVALFNGLMHVIIKEGLEDKDYIRDRTENFEELKEVMENYSPEVVAQICEVNKDDLIKAARMYGKADKGAIYYSMGVTQHSTGTQGVMAVSNLALLCGNIGKESAGVNSLRGQNNVQGACDMGALPGYYPGYQKVFDSKAKKKFEKAWGRTLSDKAGLTITEVVNGLDEKTIKILYVMGENPVVSDPDTGHVKRALDKADFIVVQDIFLTETAEYADVVLPAAAFAEKDGTFTNTERRVQRIRKAVNSPGESKPDWVILMELMKRLGYGASYGGPADIMEEIAALTPQYGGISYDRLEVEGLQWPCPTRKHPGTKVLHREKFDRGKGLFKPAEYIKSAEVPDKDYPYIMTTGRMLYHYHTRSMTKRVRGIDALYPESYIEIHPVTASRLDVNDGDKIRVSSRRGSVVTKAKITDGVVEDVVFMPFHFYEGGANYLTNSVIDPIAKIPELKVSAVSLEKL</sequence>
<evidence type="ECO:0000259" key="20">
    <source>
        <dbReference type="PROSITE" id="PS51669"/>
    </source>
</evidence>
<evidence type="ECO:0000256" key="13">
    <source>
        <dbReference type="ARBA" id="ARBA00023004"/>
    </source>
</evidence>
<keyword evidence="6" id="KW-0004">4Fe-4S</keyword>
<evidence type="ECO:0000256" key="16">
    <source>
        <dbReference type="ARBA" id="ARBA00023136"/>
    </source>
</evidence>
<dbReference type="SUPFAM" id="SSF53706">
    <property type="entry name" value="Formate dehydrogenase/DMSO reductase, domains 1-3"/>
    <property type="match status" value="1"/>
</dbReference>
<dbReference type="InterPro" id="IPR006656">
    <property type="entry name" value="Mopterin_OxRdtase"/>
</dbReference>
<name>A0A1M4TMJ1_9FIRM</name>
<comment type="similarity">
    <text evidence="5">In the C-terminal section; belongs to the prokaryotic molybdopterin-containing oxidoreductase family.</text>
</comment>
<dbReference type="InterPro" id="IPR041924">
    <property type="entry name" value="Formate_Dh-H_N"/>
</dbReference>
<feature type="domain" description="2Fe-2S ferredoxin-type" evidence="18">
    <location>
        <begin position="1"/>
        <end position="80"/>
    </location>
</feature>
<feature type="domain" description="4Fe-4S His(Cys)3-ligated-type" evidence="21">
    <location>
        <begin position="80"/>
        <end position="119"/>
    </location>
</feature>
<dbReference type="GO" id="GO:0022904">
    <property type="term" value="P:respiratory electron transport chain"/>
    <property type="evidence" value="ECO:0007669"/>
    <property type="project" value="TreeGrafter"/>
</dbReference>
<dbReference type="PROSITE" id="PS00551">
    <property type="entry name" value="MOLYBDOPTERIN_PROK_1"/>
    <property type="match status" value="1"/>
</dbReference>
<dbReference type="NCBIfam" id="TIGR01591">
    <property type="entry name" value="Fdh-alpha"/>
    <property type="match status" value="1"/>
</dbReference>
<dbReference type="Pfam" id="PF04879">
    <property type="entry name" value="Molybdop_Fe4S4"/>
    <property type="match status" value="1"/>
</dbReference>
<keyword evidence="13" id="KW-0408">Iron</keyword>
<evidence type="ECO:0000313" key="22">
    <source>
        <dbReference type="EMBL" id="SHE45507.1"/>
    </source>
</evidence>
<evidence type="ECO:0000259" key="21">
    <source>
        <dbReference type="PROSITE" id="PS51839"/>
    </source>
</evidence>
<evidence type="ECO:0000256" key="9">
    <source>
        <dbReference type="ARBA" id="ARBA00022723"/>
    </source>
</evidence>
<evidence type="ECO:0000256" key="17">
    <source>
        <dbReference type="ARBA" id="ARBA00034078"/>
    </source>
</evidence>
<keyword evidence="9" id="KW-0479">Metal-binding</keyword>
<evidence type="ECO:0000256" key="14">
    <source>
        <dbReference type="ARBA" id="ARBA00023014"/>
    </source>
</evidence>
<evidence type="ECO:0000259" key="19">
    <source>
        <dbReference type="PROSITE" id="PS51379"/>
    </source>
</evidence>
<comment type="cofactor">
    <cofactor evidence="2">
        <name>[4Fe-4S] cluster</name>
        <dbReference type="ChEBI" id="CHEBI:49883"/>
    </cofactor>
</comment>
<dbReference type="SUPFAM" id="SSF54292">
    <property type="entry name" value="2Fe-2S ferredoxin-like"/>
    <property type="match status" value="1"/>
</dbReference>
<dbReference type="GO" id="GO:0008863">
    <property type="term" value="F:formate dehydrogenase (NAD+) activity"/>
    <property type="evidence" value="ECO:0007669"/>
    <property type="project" value="InterPro"/>
</dbReference>
<protein>
    <submittedName>
        <fullName evidence="22">NAD-dependent formate dehydrogenase catalytic subunit</fullName>
    </submittedName>
</protein>
<comment type="cofactor">
    <cofactor evidence="17">
        <name>[2Fe-2S] cluster</name>
        <dbReference type="ChEBI" id="CHEBI:190135"/>
    </cofactor>
</comment>
<evidence type="ECO:0000256" key="6">
    <source>
        <dbReference type="ARBA" id="ARBA00022485"/>
    </source>
</evidence>
<evidence type="ECO:0000256" key="7">
    <source>
        <dbReference type="ARBA" id="ARBA00022505"/>
    </source>
</evidence>
<dbReference type="Gene3D" id="3.40.228.10">
    <property type="entry name" value="Dimethylsulfoxide Reductase, domain 2"/>
    <property type="match status" value="1"/>
</dbReference>
<dbReference type="PIRSF" id="PIRSF036643">
    <property type="entry name" value="FDH_alpha"/>
    <property type="match status" value="1"/>
</dbReference>
<evidence type="ECO:0000256" key="5">
    <source>
        <dbReference type="ARBA" id="ARBA00007023"/>
    </source>
</evidence>
<dbReference type="InterPro" id="IPR009010">
    <property type="entry name" value="Asp_de-COase-like_dom_sf"/>
</dbReference>
<dbReference type="GO" id="GO:0016020">
    <property type="term" value="C:membrane"/>
    <property type="evidence" value="ECO:0007669"/>
    <property type="project" value="UniProtKB-SubCell"/>
</dbReference>